<evidence type="ECO:0000313" key="2">
    <source>
        <dbReference type="EMBL" id="TNY20821.1"/>
    </source>
</evidence>
<accession>A0A5C5FYQ2</accession>
<dbReference type="Proteomes" id="UP000311382">
    <property type="component" value="Unassembled WGS sequence"/>
</dbReference>
<dbReference type="PANTHER" id="PTHR45725">
    <property type="entry name" value="FORMIN HOMOLOGY 2 FAMILY MEMBER"/>
    <property type="match status" value="1"/>
</dbReference>
<feature type="compositionally biased region" description="Basic and acidic residues" evidence="1">
    <location>
        <begin position="638"/>
        <end position="648"/>
    </location>
</feature>
<reference evidence="2 3" key="1">
    <citation type="submission" date="2019-03" db="EMBL/GenBank/DDBJ databases">
        <title>Rhodosporidium diobovatum UCD-FST 08-225 genome sequencing, assembly, and annotation.</title>
        <authorList>
            <person name="Fakankun I.U."/>
            <person name="Fristensky B."/>
            <person name="Levin D.B."/>
        </authorList>
    </citation>
    <scope>NUCLEOTIDE SEQUENCE [LARGE SCALE GENOMIC DNA]</scope>
    <source>
        <strain evidence="2 3">UCD-FST 08-225</strain>
    </source>
</reference>
<protein>
    <recommendedName>
        <fullName evidence="4">Arrestin-like N-terminal domain-containing protein</fullName>
    </recommendedName>
</protein>
<dbReference type="PANTHER" id="PTHR45725:SF1">
    <property type="entry name" value="DISHEVELLED ASSOCIATED ACTIVATOR OF MORPHOGENESIS, ISOFORM D"/>
    <property type="match status" value="1"/>
</dbReference>
<name>A0A5C5FYQ2_9BASI</name>
<keyword evidence="3" id="KW-1185">Reference proteome</keyword>
<dbReference type="AlphaFoldDB" id="A0A5C5FYQ2"/>
<feature type="compositionally biased region" description="Low complexity" evidence="1">
    <location>
        <begin position="70"/>
        <end position="87"/>
    </location>
</feature>
<organism evidence="2 3">
    <name type="scientific">Rhodotorula diobovata</name>
    <dbReference type="NCBI Taxonomy" id="5288"/>
    <lineage>
        <taxon>Eukaryota</taxon>
        <taxon>Fungi</taxon>
        <taxon>Dikarya</taxon>
        <taxon>Basidiomycota</taxon>
        <taxon>Pucciniomycotina</taxon>
        <taxon>Microbotryomycetes</taxon>
        <taxon>Sporidiobolales</taxon>
        <taxon>Sporidiobolaceae</taxon>
        <taxon>Rhodotorula</taxon>
    </lineage>
</organism>
<dbReference type="InterPro" id="IPR051425">
    <property type="entry name" value="Formin_Homology"/>
</dbReference>
<feature type="region of interest" description="Disordered" evidence="1">
    <location>
        <begin position="25"/>
        <end position="108"/>
    </location>
</feature>
<dbReference type="EMBL" id="SOZI01000057">
    <property type="protein sequence ID" value="TNY20821.1"/>
    <property type="molecule type" value="Genomic_DNA"/>
</dbReference>
<gene>
    <name evidence="2" type="ORF">DMC30DRAFT_234035</name>
</gene>
<sequence length="648" mass="68578">MSRRDEALSAVDELVGMFRSGLAHALDGDQASTTNNSSSRTPPRPTRRSSDAPSTTPFSAGASHHSFPLDTTTPSTAARASTSANNNADDDELPGYSRRAPVDPDLTANLPPKRLHVLTSKTGKLHLELQARGKEHVVLVQEAPDGDVTLDGHLQVHLREPESITHVRVRLKGMVRTLVQKAHASGRHPVSDEVDFFEDGRDLWTAPPLGATHDRLLAGNTALEPSKLQGTFTFPFSLTLPGRLTHVPRMNLPPNRAMRPPPSFVLDSALATPSGTSILTTGVGAFEASCRYYLKVTLGRKGLLKLNERWVVPVVFVPRQAPPVSPSRTRTLALAQGRRPPSSAGDPEGWTAPGKYVARAGGRAGGLFRSRNTWVEVEGKVPRPQKFVKGQGQVIDFEVQITSDANSGRFPASAVAVSLLQRTVVYAQNLVNTLDTVLLRAQAVRPIGAPDGLPLQLANGAQAWRVTYGGQITLTQGMAASFRAPNLQVLYELAITLYQPGPRAGATTHTQIASLAIPVEIVSCVPAAATGFEPPPPRATAAGPEARASQPAFAPPPAPPPPPPAPPVSVPDAAPPLPPRQPSTASPPHPPSTSIPASPTPAAPAPAAPLATPAAAAEEERRLEEEFGLPPSYFDVVAEERGPAGRGR</sequence>
<evidence type="ECO:0000256" key="1">
    <source>
        <dbReference type="SAM" id="MobiDB-lite"/>
    </source>
</evidence>
<comment type="caution">
    <text evidence="2">The sequence shown here is derived from an EMBL/GenBank/DDBJ whole genome shotgun (WGS) entry which is preliminary data.</text>
</comment>
<proteinExistence type="predicted"/>
<dbReference type="OrthoDB" id="2333384at2759"/>
<feature type="compositionally biased region" description="Low complexity" evidence="1">
    <location>
        <begin position="31"/>
        <end position="41"/>
    </location>
</feature>
<evidence type="ECO:0000313" key="3">
    <source>
        <dbReference type="Proteomes" id="UP000311382"/>
    </source>
</evidence>
<evidence type="ECO:0008006" key="4">
    <source>
        <dbReference type="Google" id="ProtNLM"/>
    </source>
</evidence>
<dbReference type="CDD" id="cd22952">
    <property type="entry name" value="ART10-like"/>
    <property type="match status" value="1"/>
</dbReference>
<dbReference type="InterPro" id="IPR014752">
    <property type="entry name" value="Arrestin-like_C"/>
</dbReference>
<feature type="region of interest" description="Disordered" evidence="1">
    <location>
        <begin position="533"/>
        <end position="648"/>
    </location>
</feature>
<feature type="compositionally biased region" description="Pro residues" evidence="1">
    <location>
        <begin position="553"/>
        <end position="607"/>
    </location>
</feature>
<dbReference type="Gene3D" id="2.60.40.640">
    <property type="match status" value="1"/>
</dbReference>